<dbReference type="SMART" id="SM00327">
    <property type="entry name" value="VWA"/>
    <property type="match status" value="1"/>
</dbReference>
<feature type="region of interest" description="Disordered" evidence="1">
    <location>
        <begin position="308"/>
        <end position="329"/>
    </location>
</feature>
<dbReference type="EMBL" id="QORO01000002">
    <property type="protein sequence ID" value="RCK59798.1"/>
    <property type="molecule type" value="Genomic_DNA"/>
</dbReference>
<dbReference type="AlphaFoldDB" id="A0A367Y1T9"/>
<dbReference type="Gene3D" id="3.40.50.410">
    <property type="entry name" value="von Willebrand factor, type A domain"/>
    <property type="match status" value="1"/>
</dbReference>
<dbReference type="Proteomes" id="UP000253508">
    <property type="component" value="Unassembled WGS sequence"/>
</dbReference>
<dbReference type="CDD" id="cd00198">
    <property type="entry name" value="vWFA"/>
    <property type="match status" value="1"/>
</dbReference>
<dbReference type="PROSITE" id="PS50234">
    <property type="entry name" value="VWFA"/>
    <property type="match status" value="1"/>
</dbReference>
<evidence type="ECO:0000256" key="1">
    <source>
        <dbReference type="SAM" id="MobiDB-lite"/>
    </source>
</evidence>
<keyword evidence="4" id="KW-1185">Reference proteome</keyword>
<evidence type="ECO:0000313" key="4">
    <source>
        <dbReference type="Proteomes" id="UP000253508"/>
    </source>
</evidence>
<feature type="domain" description="VWFA" evidence="2">
    <location>
        <begin position="76"/>
        <end position="273"/>
    </location>
</feature>
<accession>A0A367Y1T9</accession>
<evidence type="ECO:0000313" key="3">
    <source>
        <dbReference type="EMBL" id="RCK59798.1"/>
    </source>
</evidence>
<dbReference type="Pfam" id="PF24346">
    <property type="entry name" value="DUF7507"/>
    <property type="match status" value="1"/>
</dbReference>
<organism evidence="3 4">
    <name type="scientific">Microbacterium sorbitolivorans</name>
    <dbReference type="NCBI Taxonomy" id="1867410"/>
    <lineage>
        <taxon>Bacteria</taxon>
        <taxon>Bacillati</taxon>
        <taxon>Actinomycetota</taxon>
        <taxon>Actinomycetes</taxon>
        <taxon>Micrococcales</taxon>
        <taxon>Microbacteriaceae</taxon>
        <taxon>Microbacterium</taxon>
    </lineage>
</organism>
<comment type="caution">
    <text evidence="3">The sequence shown here is derived from an EMBL/GenBank/DDBJ whole genome shotgun (WGS) entry which is preliminary data.</text>
</comment>
<reference evidence="3 4" key="1">
    <citation type="submission" date="2018-07" db="EMBL/GenBank/DDBJ databases">
        <title>Microbacterium endoborsara sp. nov., a novel actinobacterium isolated from Borszczowia aralocaspica.</title>
        <authorList>
            <person name="An D."/>
        </authorList>
    </citation>
    <scope>NUCLEOTIDE SEQUENCE [LARGE SCALE GENOMIC DNA]</scope>
    <source>
        <strain evidence="3 4">C1.15228</strain>
    </source>
</reference>
<protein>
    <submittedName>
        <fullName evidence="3">VWA domain-containing protein</fullName>
    </submittedName>
</protein>
<name>A0A367Y1T9_9MICO</name>
<proteinExistence type="predicted"/>
<gene>
    <name evidence="3" type="ORF">DTO57_06425</name>
</gene>
<evidence type="ECO:0000259" key="2">
    <source>
        <dbReference type="PROSITE" id="PS50234"/>
    </source>
</evidence>
<sequence length="482" mass="49412">MATSAPADWYLNSPLVVGTGSTSTYAFRTGENLRAGNTYTSGSAFMANNDSRTSTGLWQASRVNPTLPLRCEAGLSVALILDLSGSVDNYVGTLKDAAKGMVDSLAGSGSSVALFTFAASAPRNSNGDGRNWGSLAIDQGNNLDTIKNRIDAYATGGATNWDRGIWQVAASSTDFDLAIMVTDGMPTYSGSPASGPGDSTQFAQVEQAIFSANALKAEGTRVLAVGVGDGLSGDPANLRAVSGTVGHVTGQSGVASDYFQTPWSELTTVLSSIAKGATCQATIDIEKQTKAYGTNEYANGGSGWTFSASSTQGTLSTPAEQTTGSEGSASWTVKFGTPHPQTPAAVSLSEILGDHANSGWSLDSIACTLNGKAVSVLKPTATVNVTSGDALKCTFNNVQTLVPDIDVVKTAWLGDVEIDDGDEVASGTSVTWKYLVTNTGQTALTDIAVADDQVGNATCPKTELAVGESMTCSATGSVTAQE</sequence>
<dbReference type="SUPFAM" id="SSF53300">
    <property type="entry name" value="vWA-like"/>
    <property type="match status" value="1"/>
</dbReference>
<dbReference type="OrthoDB" id="134475at2"/>
<dbReference type="InterPro" id="IPR036465">
    <property type="entry name" value="vWFA_dom_sf"/>
</dbReference>
<dbReference type="InterPro" id="IPR055354">
    <property type="entry name" value="DUF7507"/>
</dbReference>
<dbReference type="InterPro" id="IPR002035">
    <property type="entry name" value="VWF_A"/>
</dbReference>